<feature type="compositionally biased region" description="Basic and acidic residues" evidence="2">
    <location>
        <begin position="368"/>
        <end position="386"/>
    </location>
</feature>
<dbReference type="AlphaFoldDB" id="A0A401R8B9"/>
<name>A0A401R8B9_STRNR</name>
<dbReference type="SUPFAM" id="SSF51261">
    <property type="entry name" value="Duplicated hybrid motif"/>
    <property type="match status" value="1"/>
</dbReference>
<feature type="compositionally biased region" description="Basic and acidic residues" evidence="2">
    <location>
        <begin position="1"/>
        <end position="14"/>
    </location>
</feature>
<reference evidence="4 5" key="1">
    <citation type="journal article" date="2019" name="Microbiol. Resour. Announc.">
        <title>Draft Genome Sequence of the Most Traditional epsilon-Poly-l-Lysine Producer, Streptomyces albulus NBRC14147.</title>
        <authorList>
            <person name="Yamanaka K."/>
            <person name="Hamano Y."/>
        </authorList>
    </citation>
    <scope>NUCLEOTIDE SEQUENCE [LARGE SCALE GENOMIC DNA]</scope>
    <source>
        <strain evidence="4 5">NBRC 14147</strain>
    </source>
</reference>
<feature type="region of interest" description="Disordered" evidence="2">
    <location>
        <begin position="117"/>
        <end position="162"/>
    </location>
</feature>
<accession>A0A401R8B9</accession>
<sequence>MQRHTDRTDRHSDHSLPTPPPPPRQPRPHPHDSTPTWEPGKERQRRAHRDARRDRPLGRQRGSPHRTPTPLTRSRRPSTRARRSGRNPLPTLAMCVLHAVPTAAAASTPNVAEAASSHVNAGQAITPATPTSDRSWPVTGPAGTPPELLRGWEPPPTPWAAGHRGVDLAATEGTAVKAATPGRITFAGTVAGRGVLTIEVSDSGRPPLRTTYEPIRATAHKGQHVIAGQPVGLLENGHHHCRHPCLHWGLRRGTTYLNPLSLLPPTALRKGPSRLLPVFEVPEPSVPDSGLTHPHSERPIPTAHAAQNSPPDTTSTALLGAITLTATTLWALGRLRRRPRRRHAARRHGPPTGTSHWRRRAGSTRHGNTHEEGQAQLREETPTRTA</sequence>
<feature type="compositionally biased region" description="Basic residues" evidence="2">
    <location>
        <begin position="73"/>
        <end position="85"/>
    </location>
</feature>
<keyword evidence="1" id="KW-0732">Signal</keyword>
<feature type="region of interest" description="Disordered" evidence="2">
    <location>
        <begin position="1"/>
        <end position="90"/>
    </location>
</feature>
<organism evidence="4 5">
    <name type="scientific">Streptomyces noursei</name>
    <name type="common">Streptomyces albulus</name>
    <dbReference type="NCBI Taxonomy" id="1971"/>
    <lineage>
        <taxon>Bacteria</taxon>
        <taxon>Bacillati</taxon>
        <taxon>Actinomycetota</taxon>
        <taxon>Actinomycetes</taxon>
        <taxon>Kitasatosporales</taxon>
        <taxon>Streptomycetaceae</taxon>
        <taxon>Streptomyces</taxon>
    </lineage>
</organism>
<feature type="region of interest" description="Disordered" evidence="2">
    <location>
        <begin position="335"/>
        <end position="386"/>
    </location>
</feature>
<evidence type="ECO:0000313" key="5">
    <source>
        <dbReference type="Proteomes" id="UP000288351"/>
    </source>
</evidence>
<proteinExistence type="predicted"/>
<feature type="domain" description="M23ase beta-sheet core" evidence="3">
    <location>
        <begin position="162"/>
        <end position="259"/>
    </location>
</feature>
<protein>
    <submittedName>
        <fullName evidence="4">Peptidase M23</fullName>
    </submittedName>
</protein>
<evidence type="ECO:0000256" key="2">
    <source>
        <dbReference type="SAM" id="MobiDB-lite"/>
    </source>
</evidence>
<dbReference type="InterPro" id="IPR011055">
    <property type="entry name" value="Dup_hybrid_motif"/>
</dbReference>
<dbReference type="GO" id="GO:0004222">
    <property type="term" value="F:metalloendopeptidase activity"/>
    <property type="evidence" value="ECO:0007669"/>
    <property type="project" value="TreeGrafter"/>
</dbReference>
<dbReference type="CDD" id="cd12797">
    <property type="entry name" value="M23_peptidase"/>
    <property type="match status" value="1"/>
</dbReference>
<comment type="caution">
    <text evidence="4">The sequence shown here is derived from an EMBL/GenBank/DDBJ whole genome shotgun (WGS) entry which is preliminary data.</text>
</comment>
<feature type="compositionally biased region" description="Basic residues" evidence="2">
    <location>
        <begin position="335"/>
        <end position="349"/>
    </location>
</feature>
<dbReference type="PANTHER" id="PTHR21666">
    <property type="entry name" value="PEPTIDASE-RELATED"/>
    <property type="match status" value="1"/>
</dbReference>
<dbReference type="Pfam" id="PF01551">
    <property type="entry name" value="Peptidase_M23"/>
    <property type="match status" value="1"/>
</dbReference>
<dbReference type="EMBL" id="BHXC01000007">
    <property type="protein sequence ID" value="GCB93865.1"/>
    <property type="molecule type" value="Genomic_DNA"/>
</dbReference>
<gene>
    <name evidence="4" type="ORF">SALB_06656</name>
</gene>
<dbReference type="Gene3D" id="2.70.70.10">
    <property type="entry name" value="Glucose Permease (Domain IIA)"/>
    <property type="match status" value="1"/>
</dbReference>
<evidence type="ECO:0000313" key="4">
    <source>
        <dbReference type="EMBL" id="GCB93865.1"/>
    </source>
</evidence>
<dbReference type="InterPro" id="IPR050570">
    <property type="entry name" value="Cell_wall_metabolism_enzyme"/>
</dbReference>
<dbReference type="Proteomes" id="UP000288351">
    <property type="component" value="Unassembled WGS sequence"/>
</dbReference>
<evidence type="ECO:0000259" key="3">
    <source>
        <dbReference type="Pfam" id="PF01551"/>
    </source>
</evidence>
<dbReference type="InterPro" id="IPR016047">
    <property type="entry name" value="M23ase_b-sheet_dom"/>
</dbReference>
<dbReference type="RefSeq" id="WP_311203402.1">
    <property type="nucleotide sequence ID" value="NZ_BHXC01000007.1"/>
</dbReference>
<evidence type="ECO:0000256" key="1">
    <source>
        <dbReference type="ARBA" id="ARBA00022729"/>
    </source>
</evidence>
<dbReference type="PANTHER" id="PTHR21666:SF289">
    <property type="entry name" value="L-ALA--D-GLU ENDOPEPTIDASE"/>
    <property type="match status" value="1"/>
</dbReference>
<feature type="region of interest" description="Disordered" evidence="2">
    <location>
        <begin position="279"/>
        <end position="315"/>
    </location>
</feature>